<sequence length="115" mass="12794">MSILLTTGLIIMTIAAIIALKKDKNQKLTVIHRRIIYGGLAASWFMACVSFFPSMFAFNAKLIVGFGGIFLFVLMCITFTPRLEKGNPLRTMLFGTILLIVALVILVAVLYYMDI</sequence>
<keyword evidence="1" id="KW-0472">Membrane</keyword>
<keyword evidence="1" id="KW-1133">Transmembrane helix</keyword>
<feature type="transmembrane region" description="Helical" evidence="1">
    <location>
        <begin position="92"/>
        <end position="113"/>
    </location>
</feature>
<dbReference type="AlphaFoldDB" id="A0AAC9QR53"/>
<feature type="transmembrane region" description="Helical" evidence="1">
    <location>
        <begin position="35"/>
        <end position="56"/>
    </location>
</feature>
<dbReference type="EMBL" id="CP019962">
    <property type="protein sequence ID" value="ARD64148.1"/>
    <property type="molecule type" value="Genomic_DNA"/>
</dbReference>
<organism evidence="2 3">
    <name type="scientific">Eubacterium limosum</name>
    <dbReference type="NCBI Taxonomy" id="1736"/>
    <lineage>
        <taxon>Bacteria</taxon>
        <taxon>Bacillati</taxon>
        <taxon>Bacillota</taxon>
        <taxon>Clostridia</taxon>
        <taxon>Eubacteriales</taxon>
        <taxon>Eubacteriaceae</taxon>
        <taxon>Eubacterium</taxon>
    </lineage>
</organism>
<evidence type="ECO:0000313" key="3">
    <source>
        <dbReference type="Proteomes" id="UP000192391"/>
    </source>
</evidence>
<keyword evidence="1" id="KW-0812">Transmembrane</keyword>
<evidence type="ECO:0000313" key="2">
    <source>
        <dbReference type="EMBL" id="ARD64148.1"/>
    </source>
</evidence>
<protein>
    <submittedName>
        <fullName evidence="2">Uncharacterized protein</fullName>
    </submittedName>
</protein>
<dbReference type="RefSeq" id="WP_038350876.1">
    <property type="nucleotide sequence ID" value="NZ_CP019962.1"/>
</dbReference>
<dbReference type="KEGG" id="elim:B2M23_00655"/>
<proteinExistence type="predicted"/>
<evidence type="ECO:0000256" key="1">
    <source>
        <dbReference type="SAM" id="Phobius"/>
    </source>
</evidence>
<accession>A0AAC9QR53</accession>
<feature type="transmembrane region" description="Helical" evidence="1">
    <location>
        <begin position="6"/>
        <end position="23"/>
    </location>
</feature>
<name>A0AAC9QR53_EUBLI</name>
<feature type="transmembrane region" description="Helical" evidence="1">
    <location>
        <begin position="62"/>
        <end position="80"/>
    </location>
</feature>
<dbReference type="Proteomes" id="UP000192391">
    <property type="component" value="Chromosome"/>
</dbReference>
<reference evidence="3" key="1">
    <citation type="journal article" date="2017" name="Sci. Rep.">
        <title>Determination of the Genome and Primary Transcriptome of Syngas Fermenting Eubacterium limosum ATCC 8486.</title>
        <authorList>
            <person name="Song Y."/>
            <person name="Shin J."/>
            <person name="Jeong Y."/>
            <person name="Jin S."/>
            <person name="Lee J.K."/>
            <person name="Kim D.R."/>
            <person name="Kim S.C."/>
            <person name="Cho S."/>
            <person name="Cho B.K."/>
        </authorList>
    </citation>
    <scope>NUCLEOTIDE SEQUENCE [LARGE SCALE GENOMIC DNA]</scope>
    <source>
        <strain evidence="3">ATCC 8486</strain>
    </source>
</reference>
<gene>
    <name evidence="2" type="ORF">B2M23_00655</name>
</gene>